<accession>A0ABD2J804</accession>
<gene>
    <name evidence="2" type="ORF">niasHT_039285</name>
</gene>
<proteinExistence type="predicted"/>
<sequence>MELFFFRPAEYERLYNCTGLIIDSVPLEQRQFMPESIIICILSTIYYVLYLPCIYSIWKNMRDNSCYKMLFYIGITDLVNMFVLDYFSAWLSFRGAVFCSNPTLIYFAGMTAQTIYIAESTMDLELLGPDNPSSQDTAEINIHNCQSITGFGTQPLSRAAQCPCLAFSVLGSPHKFLAHRLFPLCALLDRFIKPAVFSGLFFAWFYDPFIGYRKTGNEYEERIQIVHDTSVAVLCPIIYFILAAKPFFDIRKNCEQFGNFISELDTLRVKTFLQVFLISLIHSLAGFFYVYLQYNEAHQWMITLAEFAWFHIHGFPPVIYWALNKTIREDCRMLYNKLFQSNRVNVVSGVTVLRPR</sequence>
<dbReference type="Pfam" id="PF10321">
    <property type="entry name" value="7TM_GPCR_Srt"/>
    <property type="match status" value="2"/>
</dbReference>
<evidence type="ECO:0000313" key="2">
    <source>
        <dbReference type="EMBL" id="KAL3086697.1"/>
    </source>
</evidence>
<feature type="transmembrane region" description="Helical" evidence="1">
    <location>
        <begin position="272"/>
        <end position="294"/>
    </location>
</feature>
<protein>
    <submittedName>
        <fullName evidence="2">Uncharacterized protein</fullName>
    </submittedName>
</protein>
<evidence type="ECO:0000256" key="1">
    <source>
        <dbReference type="SAM" id="Phobius"/>
    </source>
</evidence>
<feature type="transmembrane region" description="Helical" evidence="1">
    <location>
        <begin position="70"/>
        <end position="89"/>
    </location>
</feature>
<dbReference type="PANTHER" id="PTHR23021">
    <property type="entry name" value="SERPENTINE RECEPTOR, CLASS T"/>
    <property type="match status" value="1"/>
</dbReference>
<evidence type="ECO:0000313" key="3">
    <source>
        <dbReference type="Proteomes" id="UP001620626"/>
    </source>
</evidence>
<feature type="transmembrane region" description="Helical" evidence="1">
    <location>
        <begin position="300"/>
        <end position="323"/>
    </location>
</feature>
<keyword evidence="3" id="KW-1185">Reference proteome</keyword>
<dbReference type="EMBL" id="JBICBT010001035">
    <property type="protein sequence ID" value="KAL3086697.1"/>
    <property type="molecule type" value="Genomic_DNA"/>
</dbReference>
<feature type="transmembrane region" description="Helical" evidence="1">
    <location>
        <begin position="36"/>
        <end position="58"/>
    </location>
</feature>
<dbReference type="PANTHER" id="PTHR23021:SF11">
    <property type="entry name" value="SERPENTINE RECEPTOR, CLASS T"/>
    <property type="match status" value="1"/>
</dbReference>
<feature type="transmembrane region" description="Helical" evidence="1">
    <location>
        <begin position="225"/>
        <end position="242"/>
    </location>
</feature>
<feature type="transmembrane region" description="Helical" evidence="1">
    <location>
        <begin position="95"/>
        <end position="118"/>
    </location>
</feature>
<reference evidence="2 3" key="1">
    <citation type="submission" date="2024-10" db="EMBL/GenBank/DDBJ databases">
        <authorList>
            <person name="Kim D."/>
        </authorList>
    </citation>
    <scope>NUCLEOTIDE SEQUENCE [LARGE SCALE GENOMIC DNA]</scope>
    <source>
        <strain evidence="2">BH-2024</strain>
    </source>
</reference>
<comment type="caution">
    <text evidence="2">The sequence shown here is derived from an EMBL/GenBank/DDBJ whole genome shotgun (WGS) entry which is preliminary data.</text>
</comment>
<organism evidence="2 3">
    <name type="scientific">Heterodera trifolii</name>
    <dbReference type="NCBI Taxonomy" id="157864"/>
    <lineage>
        <taxon>Eukaryota</taxon>
        <taxon>Metazoa</taxon>
        <taxon>Ecdysozoa</taxon>
        <taxon>Nematoda</taxon>
        <taxon>Chromadorea</taxon>
        <taxon>Rhabditida</taxon>
        <taxon>Tylenchina</taxon>
        <taxon>Tylenchomorpha</taxon>
        <taxon>Tylenchoidea</taxon>
        <taxon>Heteroderidae</taxon>
        <taxon>Heteroderinae</taxon>
        <taxon>Heterodera</taxon>
    </lineage>
</organism>
<keyword evidence="1" id="KW-0472">Membrane</keyword>
<dbReference type="InterPro" id="IPR019425">
    <property type="entry name" value="7TM_GPCR_serpentine_rcpt_Srt"/>
</dbReference>
<keyword evidence="1" id="KW-0812">Transmembrane</keyword>
<dbReference type="Proteomes" id="UP001620626">
    <property type="component" value="Unassembled WGS sequence"/>
</dbReference>
<name>A0ABD2J804_9BILA</name>
<feature type="transmembrane region" description="Helical" evidence="1">
    <location>
        <begin position="181"/>
        <end position="205"/>
    </location>
</feature>
<keyword evidence="1" id="KW-1133">Transmembrane helix</keyword>
<dbReference type="AlphaFoldDB" id="A0ABD2J804"/>